<dbReference type="OrthoDB" id="9785431at2"/>
<evidence type="ECO:0000313" key="2">
    <source>
        <dbReference type="EMBL" id="TQL77515.1"/>
    </source>
</evidence>
<name>A0A543AY55_9ACTN</name>
<feature type="transmembrane region" description="Helical" evidence="1">
    <location>
        <begin position="194"/>
        <end position="217"/>
    </location>
</feature>
<dbReference type="EMBL" id="VFOW01000001">
    <property type="protein sequence ID" value="TQL77515.1"/>
    <property type="molecule type" value="Genomic_DNA"/>
</dbReference>
<reference evidence="2 3" key="1">
    <citation type="submission" date="2019-06" db="EMBL/GenBank/DDBJ databases">
        <title>Sequencing the genomes of 1000 actinobacteria strains.</title>
        <authorList>
            <person name="Klenk H.-P."/>
        </authorList>
    </citation>
    <scope>NUCLEOTIDE SEQUENCE [LARGE SCALE GENOMIC DNA]</scope>
    <source>
        <strain evidence="2 3">DSM 45928</strain>
    </source>
</reference>
<keyword evidence="1" id="KW-0472">Membrane</keyword>
<organism evidence="2 3">
    <name type="scientific">Stackebrandtia endophytica</name>
    <dbReference type="NCBI Taxonomy" id="1496996"/>
    <lineage>
        <taxon>Bacteria</taxon>
        <taxon>Bacillati</taxon>
        <taxon>Actinomycetota</taxon>
        <taxon>Actinomycetes</taxon>
        <taxon>Glycomycetales</taxon>
        <taxon>Glycomycetaceae</taxon>
        <taxon>Stackebrandtia</taxon>
    </lineage>
</organism>
<evidence type="ECO:0000313" key="3">
    <source>
        <dbReference type="Proteomes" id="UP000317043"/>
    </source>
</evidence>
<keyword evidence="1" id="KW-0812">Transmembrane</keyword>
<feature type="transmembrane region" description="Helical" evidence="1">
    <location>
        <begin position="154"/>
        <end position="174"/>
    </location>
</feature>
<dbReference type="AlphaFoldDB" id="A0A543AY55"/>
<dbReference type="PANTHER" id="PTHR36844">
    <property type="entry name" value="PROTEASE PRSW"/>
    <property type="match status" value="1"/>
</dbReference>
<feature type="transmembrane region" description="Helical" evidence="1">
    <location>
        <begin position="48"/>
        <end position="69"/>
    </location>
</feature>
<gene>
    <name evidence="2" type="ORF">FB566_3074</name>
</gene>
<sequence>MTAPVALASSPQHVFYQPRRPMFWVYVGLMSIGGFNLAMLLFKYLELAPIALAISMVINAVLAWLFLKLINWIDLFEREPLSLLVAGMGWGGIVATGFAIHANDQLITAVMKLDLDDWGAAIAAPIDEELLKLIGVIVVMVIGRAYIHRAMDGLILGMMCGVGFEVVENILYGVQSAIADVNSDVAAAVTTGLARLTFGVGGHLIFTGISGFGVGYVMTRRDKSILNRFGVAFGLFAVAWGLHFLWDAPFEGLITGPLLKYPILLIAIFLLYRYAIRREWDWFSRTMAGQPDEVITKNEITAMRTLRGRRKARRKARRDGGMLKKRQLRYLQDAQLGLAIALDRSDDPDKDPAVAARREDIMVAREALTQPLTRYRH</sequence>
<keyword evidence="3" id="KW-1185">Reference proteome</keyword>
<feature type="transmembrane region" description="Helical" evidence="1">
    <location>
        <begin position="229"/>
        <end position="246"/>
    </location>
</feature>
<dbReference type="InterPro" id="IPR026898">
    <property type="entry name" value="PrsW"/>
</dbReference>
<feature type="transmembrane region" description="Helical" evidence="1">
    <location>
        <begin position="258"/>
        <end position="276"/>
    </location>
</feature>
<dbReference type="GO" id="GO:0008233">
    <property type="term" value="F:peptidase activity"/>
    <property type="evidence" value="ECO:0007669"/>
    <property type="project" value="InterPro"/>
</dbReference>
<accession>A0A543AY55</accession>
<keyword evidence="1" id="KW-1133">Transmembrane helix</keyword>
<comment type="caution">
    <text evidence="2">The sequence shown here is derived from an EMBL/GenBank/DDBJ whole genome shotgun (WGS) entry which is preliminary data.</text>
</comment>
<dbReference type="Proteomes" id="UP000317043">
    <property type="component" value="Unassembled WGS sequence"/>
</dbReference>
<feature type="transmembrane region" description="Helical" evidence="1">
    <location>
        <begin position="23"/>
        <end position="42"/>
    </location>
</feature>
<protein>
    <submittedName>
        <fullName evidence="2">RsiW-degrading membrane proteinase PrsW (M82 family)</fullName>
    </submittedName>
</protein>
<feature type="transmembrane region" description="Helical" evidence="1">
    <location>
        <begin position="81"/>
        <end position="102"/>
    </location>
</feature>
<dbReference type="Pfam" id="PF13367">
    <property type="entry name" value="PrsW-protease"/>
    <property type="match status" value="1"/>
</dbReference>
<feature type="transmembrane region" description="Helical" evidence="1">
    <location>
        <begin position="130"/>
        <end position="147"/>
    </location>
</feature>
<proteinExistence type="predicted"/>
<dbReference type="RefSeq" id="WP_142040523.1">
    <property type="nucleotide sequence ID" value="NZ_JBHTGS010000001.1"/>
</dbReference>
<dbReference type="PANTHER" id="PTHR36844:SF1">
    <property type="entry name" value="PROTEASE PRSW"/>
    <property type="match status" value="1"/>
</dbReference>
<dbReference type="InParanoid" id="A0A543AY55"/>
<evidence type="ECO:0000256" key="1">
    <source>
        <dbReference type="SAM" id="Phobius"/>
    </source>
</evidence>